<accession>A0ABS8WXE4</accession>
<feature type="non-terminal residue" evidence="1">
    <location>
        <position position="1"/>
    </location>
</feature>
<gene>
    <name evidence="1" type="ORF">HAX54_003920</name>
</gene>
<dbReference type="Proteomes" id="UP000823775">
    <property type="component" value="Unassembled WGS sequence"/>
</dbReference>
<dbReference type="EMBL" id="JACEIK010011790">
    <property type="protein sequence ID" value="MCE3215873.1"/>
    <property type="molecule type" value="Genomic_DNA"/>
</dbReference>
<name>A0ABS8WXE4_DATST</name>
<comment type="caution">
    <text evidence="1">The sequence shown here is derived from an EMBL/GenBank/DDBJ whole genome shotgun (WGS) entry which is preliminary data.</text>
</comment>
<organism evidence="1 2">
    <name type="scientific">Datura stramonium</name>
    <name type="common">Jimsonweed</name>
    <name type="synonym">Common thornapple</name>
    <dbReference type="NCBI Taxonomy" id="4076"/>
    <lineage>
        <taxon>Eukaryota</taxon>
        <taxon>Viridiplantae</taxon>
        <taxon>Streptophyta</taxon>
        <taxon>Embryophyta</taxon>
        <taxon>Tracheophyta</taxon>
        <taxon>Spermatophyta</taxon>
        <taxon>Magnoliopsida</taxon>
        <taxon>eudicotyledons</taxon>
        <taxon>Gunneridae</taxon>
        <taxon>Pentapetalae</taxon>
        <taxon>asterids</taxon>
        <taxon>lamiids</taxon>
        <taxon>Solanales</taxon>
        <taxon>Solanaceae</taxon>
        <taxon>Solanoideae</taxon>
        <taxon>Datureae</taxon>
        <taxon>Datura</taxon>
    </lineage>
</organism>
<evidence type="ECO:0000313" key="1">
    <source>
        <dbReference type="EMBL" id="MCE3215873.1"/>
    </source>
</evidence>
<keyword evidence="2" id="KW-1185">Reference proteome</keyword>
<evidence type="ECO:0000313" key="2">
    <source>
        <dbReference type="Proteomes" id="UP000823775"/>
    </source>
</evidence>
<proteinExistence type="predicted"/>
<reference evidence="1 2" key="1">
    <citation type="journal article" date="2021" name="BMC Genomics">
        <title>Datura genome reveals duplications of psychoactive alkaloid biosynthetic genes and high mutation rate following tissue culture.</title>
        <authorList>
            <person name="Rajewski A."/>
            <person name="Carter-House D."/>
            <person name="Stajich J."/>
            <person name="Litt A."/>
        </authorList>
    </citation>
    <scope>NUCLEOTIDE SEQUENCE [LARGE SCALE GENOMIC DNA]</scope>
    <source>
        <strain evidence="1">AR-01</strain>
    </source>
</reference>
<sequence>YVGEWARVWAPPWWGHNRWSVDEEFYDSLTQGQAFLVRKDNFLSPYTHDEPPRSSSPFKTLQCLSNNPSSFHSNISLSTMALHWGRVVFIFGYYPR</sequence>
<protein>
    <submittedName>
        <fullName evidence="1">Uncharacterized protein</fullName>
    </submittedName>
</protein>